<dbReference type="HOGENOM" id="CLU_2690630_0_0_1"/>
<reference evidence="1 2" key="1">
    <citation type="journal article" date="2013" name="Nature">
        <title>Insights into bilaterian evolution from three spiralian genomes.</title>
        <authorList>
            <person name="Simakov O."/>
            <person name="Marletaz F."/>
            <person name="Cho S.J."/>
            <person name="Edsinger-Gonzales E."/>
            <person name="Havlak P."/>
            <person name="Hellsten U."/>
            <person name="Kuo D.H."/>
            <person name="Larsson T."/>
            <person name="Lv J."/>
            <person name="Arendt D."/>
            <person name="Savage R."/>
            <person name="Osoegawa K."/>
            <person name="de Jong P."/>
            <person name="Grimwood J."/>
            <person name="Chapman J.A."/>
            <person name="Shapiro H."/>
            <person name="Aerts A."/>
            <person name="Otillar R.P."/>
            <person name="Terry A.Y."/>
            <person name="Boore J.L."/>
            <person name="Grigoriev I.V."/>
            <person name="Lindberg D.R."/>
            <person name="Seaver E.C."/>
            <person name="Weisblat D.A."/>
            <person name="Putnam N.H."/>
            <person name="Rokhsar D.S."/>
        </authorList>
    </citation>
    <scope>NUCLEOTIDE SEQUENCE [LARGE SCALE GENOMIC DNA]</scope>
</reference>
<keyword evidence="2" id="KW-1185">Reference proteome</keyword>
<organism evidence="1 2">
    <name type="scientific">Lottia gigantea</name>
    <name type="common">Giant owl limpet</name>
    <dbReference type="NCBI Taxonomy" id="225164"/>
    <lineage>
        <taxon>Eukaryota</taxon>
        <taxon>Metazoa</taxon>
        <taxon>Spiralia</taxon>
        <taxon>Lophotrochozoa</taxon>
        <taxon>Mollusca</taxon>
        <taxon>Gastropoda</taxon>
        <taxon>Patellogastropoda</taxon>
        <taxon>Lottioidea</taxon>
        <taxon>Lottiidae</taxon>
        <taxon>Lottia</taxon>
    </lineage>
</organism>
<dbReference type="AlphaFoldDB" id="V4AVR6"/>
<dbReference type="CTD" id="20248383"/>
<proteinExistence type="predicted"/>
<dbReference type="RefSeq" id="XP_009048087.1">
    <property type="nucleotide sequence ID" value="XM_009049839.1"/>
</dbReference>
<gene>
    <name evidence="1" type="ORF">LOTGIDRAFT_230712</name>
</gene>
<dbReference type="GeneID" id="20248383"/>
<name>V4AVR6_LOTGI</name>
<dbReference type="KEGG" id="lgi:LOTGIDRAFT_230712"/>
<protein>
    <submittedName>
        <fullName evidence="1">Uncharacterized protein</fullName>
    </submittedName>
</protein>
<dbReference type="Proteomes" id="UP000030746">
    <property type="component" value="Unassembled WGS sequence"/>
</dbReference>
<dbReference type="EMBL" id="KB200521">
    <property type="protein sequence ID" value="ESP01453.1"/>
    <property type="molecule type" value="Genomic_DNA"/>
</dbReference>
<sequence length="74" mass="8634">MLLHLDLNSTKSIEMDLKVPVLNYTTSKALFKQIVSRQIKVCIYINNAPTKIFLHYTFILTICNHIYPNRPKRG</sequence>
<evidence type="ECO:0000313" key="1">
    <source>
        <dbReference type="EMBL" id="ESP01453.1"/>
    </source>
</evidence>
<accession>V4AVR6</accession>
<evidence type="ECO:0000313" key="2">
    <source>
        <dbReference type="Proteomes" id="UP000030746"/>
    </source>
</evidence>